<sequence>MADPLSLLFVTFLDVAFSAHDLSVFRVVRPTLGPGNDMIDVGLVLGGVTPFDQGLLFLGETSARPSSSHNFRR</sequence>
<evidence type="ECO:0008006" key="3">
    <source>
        <dbReference type="Google" id="ProtNLM"/>
    </source>
</evidence>
<proteinExistence type="predicted"/>
<evidence type="ECO:0000313" key="1">
    <source>
        <dbReference type="EMBL" id="MDY7233260.1"/>
    </source>
</evidence>
<keyword evidence="2" id="KW-1185">Reference proteome</keyword>
<dbReference type="EMBL" id="JAXIVS010000031">
    <property type="protein sequence ID" value="MDY7233260.1"/>
    <property type="molecule type" value="Genomic_DNA"/>
</dbReference>
<protein>
    <recommendedName>
        <fullName evidence="3">Secreted protein</fullName>
    </recommendedName>
</protein>
<organism evidence="1 2">
    <name type="scientific">Hyalangium rubrum</name>
    <dbReference type="NCBI Taxonomy" id="3103134"/>
    <lineage>
        <taxon>Bacteria</taxon>
        <taxon>Pseudomonadati</taxon>
        <taxon>Myxococcota</taxon>
        <taxon>Myxococcia</taxon>
        <taxon>Myxococcales</taxon>
        <taxon>Cystobacterineae</taxon>
        <taxon>Archangiaceae</taxon>
        <taxon>Hyalangium</taxon>
    </lineage>
</organism>
<gene>
    <name evidence="1" type="ORF">SYV04_43135</name>
</gene>
<comment type="caution">
    <text evidence="1">The sequence shown here is derived from an EMBL/GenBank/DDBJ whole genome shotgun (WGS) entry which is preliminary data.</text>
</comment>
<evidence type="ECO:0000313" key="2">
    <source>
        <dbReference type="Proteomes" id="UP001291309"/>
    </source>
</evidence>
<reference evidence="1 2" key="1">
    <citation type="submission" date="2023-12" db="EMBL/GenBank/DDBJ databases">
        <title>the genome sequence of Hyalangium sp. s54d21.</title>
        <authorList>
            <person name="Zhang X."/>
        </authorList>
    </citation>
    <scope>NUCLEOTIDE SEQUENCE [LARGE SCALE GENOMIC DNA]</scope>
    <source>
        <strain evidence="2">s54d21</strain>
    </source>
</reference>
<dbReference type="Proteomes" id="UP001291309">
    <property type="component" value="Unassembled WGS sequence"/>
</dbReference>
<accession>A0ABU5HMB8</accession>
<name>A0ABU5HMB8_9BACT</name>